<sequence length="213" mass="24220">MAWRSVHILLFSFFVIFSINSVLAGPTTVVKDDPIKESLEELNDLTGSAILRDSSSMIASEANSYSHRDEDMIADPPNTNVFKNLKYDVEILEANDETTNKEDSEIEERYRGPAIVINTDEFINENIEMNEDEERADKQSLANTHLILSIILVVVALVSISLYAALVIWRSHIEQRYGMRELLVTNDNQDYWPQHMTDNTAIPSSQQQQQQSA</sequence>
<keyword evidence="3" id="KW-0732">Signal</keyword>
<keyword evidence="2" id="KW-0472">Membrane</keyword>
<feature type="compositionally biased region" description="Low complexity" evidence="1">
    <location>
        <begin position="204"/>
        <end position="213"/>
    </location>
</feature>
<evidence type="ECO:0000313" key="5">
    <source>
        <dbReference type="Proteomes" id="UP000095300"/>
    </source>
</evidence>
<evidence type="ECO:0000256" key="3">
    <source>
        <dbReference type="SAM" id="SignalP"/>
    </source>
</evidence>
<feature type="compositionally biased region" description="Polar residues" evidence="1">
    <location>
        <begin position="194"/>
        <end position="203"/>
    </location>
</feature>
<protein>
    <submittedName>
        <fullName evidence="4">Uncharacterized protein</fullName>
    </submittedName>
</protein>
<feature type="chain" id="PRO_5009325765" evidence="3">
    <location>
        <begin position="25"/>
        <end position="213"/>
    </location>
</feature>
<evidence type="ECO:0000256" key="2">
    <source>
        <dbReference type="SAM" id="Phobius"/>
    </source>
</evidence>
<proteinExistence type="predicted"/>
<gene>
    <name evidence="4" type="primary">106088273</name>
</gene>
<dbReference type="STRING" id="35570.A0A1I8NZH9"/>
<accession>A0A1I8NZH9</accession>
<feature type="signal peptide" evidence="3">
    <location>
        <begin position="1"/>
        <end position="24"/>
    </location>
</feature>
<dbReference type="KEGG" id="scac:106088273"/>
<evidence type="ECO:0000313" key="4">
    <source>
        <dbReference type="EnsemblMetazoa" id="SCAU003460-PA"/>
    </source>
</evidence>
<name>A0A1I8NZH9_STOCA</name>
<feature type="region of interest" description="Disordered" evidence="1">
    <location>
        <begin position="194"/>
        <end position="213"/>
    </location>
</feature>
<keyword evidence="5" id="KW-1185">Reference proteome</keyword>
<evidence type="ECO:0000256" key="1">
    <source>
        <dbReference type="SAM" id="MobiDB-lite"/>
    </source>
</evidence>
<keyword evidence="2" id="KW-1133">Transmembrane helix</keyword>
<feature type="transmembrane region" description="Helical" evidence="2">
    <location>
        <begin position="146"/>
        <end position="169"/>
    </location>
</feature>
<organism evidence="4 5">
    <name type="scientific">Stomoxys calcitrans</name>
    <name type="common">Stable fly</name>
    <name type="synonym">Conops calcitrans</name>
    <dbReference type="NCBI Taxonomy" id="35570"/>
    <lineage>
        <taxon>Eukaryota</taxon>
        <taxon>Metazoa</taxon>
        <taxon>Ecdysozoa</taxon>
        <taxon>Arthropoda</taxon>
        <taxon>Hexapoda</taxon>
        <taxon>Insecta</taxon>
        <taxon>Pterygota</taxon>
        <taxon>Neoptera</taxon>
        <taxon>Endopterygota</taxon>
        <taxon>Diptera</taxon>
        <taxon>Brachycera</taxon>
        <taxon>Muscomorpha</taxon>
        <taxon>Muscoidea</taxon>
        <taxon>Muscidae</taxon>
        <taxon>Stomoxys</taxon>
    </lineage>
</organism>
<dbReference type="EnsemblMetazoa" id="SCAU003460-RA">
    <property type="protein sequence ID" value="SCAU003460-PA"/>
    <property type="gene ID" value="SCAU003460"/>
</dbReference>
<reference evidence="4" key="1">
    <citation type="submission" date="2020-05" db="UniProtKB">
        <authorList>
            <consortium name="EnsemblMetazoa"/>
        </authorList>
    </citation>
    <scope>IDENTIFICATION</scope>
    <source>
        <strain evidence="4">USDA</strain>
    </source>
</reference>
<dbReference type="OrthoDB" id="8197303at2759"/>
<dbReference type="Proteomes" id="UP000095300">
    <property type="component" value="Unassembled WGS sequence"/>
</dbReference>
<keyword evidence="2" id="KW-0812">Transmembrane</keyword>
<dbReference type="VEuPathDB" id="VectorBase:SCAU003460"/>
<dbReference type="AlphaFoldDB" id="A0A1I8NZH9"/>